<evidence type="ECO:0000313" key="3">
    <source>
        <dbReference type="EMBL" id="RRJ84273.1"/>
    </source>
</evidence>
<feature type="repeat" description="TPR" evidence="1">
    <location>
        <begin position="689"/>
        <end position="722"/>
    </location>
</feature>
<dbReference type="PROSITE" id="PS50005">
    <property type="entry name" value="TPR"/>
    <property type="match status" value="2"/>
</dbReference>
<dbReference type="Gene3D" id="1.25.40.10">
    <property type="entry name" value="Tetratricopeptide repeat domain"/>
    <property type="match status" value="7"/>
</dbReference>
<feature type="chain" id="PRO_5018112148" description="Outer membrane protein assembly factor BamD" evidence="2">
    <location>
        <begin position="26"/>
        <end position="1447"/>
    </location>
</feature>
<dbReference type="InterPro" id="IPR011990">
    <property type="entry name" value="TPR-like_helical_dom_sf"/>
</dbReference>
<evidence type="ECO:0000313" key="4">
    <source>
        <dbReference type="Proteomes" id="UP000280792"/>
    </source>
</evidence>
<reference evidence="3 4" key="1">
    <citation type="submission" date="2018-08" db="EMBL/GenBank/DDBJ databases">
        <authorList>
            <person name="Khan S.A."/>
        </authorList>
    </citation>
    <scope>NUCLEOTIDE SEQUENCE [LARGE SCALE GENOMIC DNA]</scope>
    <source>
        <strain evidence="3 4">GTF-13</strain>
    </source>
</reference>
<keyword evidence="1" id="KW-0802">TPR repeat</keyword>
<evidence type="ECO:0000256" key="2">
    <source>
        <dbReference type="SAM" id="SignalP"/>
    </source>
</evidence>
<dbReference type="Pfam" id="PF13174">
    <property type="entry name" value="TPR_6"/>
    <property type="match status" value="2"/>
</dbReference>
<dbReference type="InterPro" id="IPR019734">
    <property type="entry name" value="TPR_rpt"/>
</dbReference>
<dbReference type="EMBL" id="QWEZ01000001">
    <property type="protein sequence ID" value="RRJ84273.1"/>
    <property type="molecule type" value="Genomic_DNA"/>
</dbReference>
<evidence type="ECO:0008006" key="5">
    <source>
        <dbReference type="Google" id="ProtNLM"/>
    </source>
</evidence>
<feature type="repeat" description="TPR" evidence="1">
    <location>
        <begin position="799"/>
        <end position="832"/>
    </location>
</feature>
<proteinExistence type="predicted"/>
<dbReference type="Proteomes" id="UP000280792">
    <property type="component" value="Unassembled WGS sequence"/>
</dbReference>
<feature type="signal peptide" evidence="2">
    <location>
        <begin position="1"/>
        <end position="25"/>
    </location>
</feature>
<evidence type="ECO:0000256" key="1">
    <source>
        <dbReference type="PROSITE-ProRule" id="PRU00339"/>
    </source>
</evidence>
<organism evidence="3 4">
    <name type="scientific">Aestuariirhabdus litorea</name>
    <dbReference type="NCBI Taxonomy" id="2528527"/>
    <lineage>
        <taxon>Bacteria</taxon>
        <taxon>Pseudomonadati</taxon>
        <taxon>Pseudomonadota</taxon>
        <taxon>Gammaproteobacteria</taxon>
        <taxon>Oceanospirillales</taxon>
        <taxon>Aestuariirhabdaceae</taxon>
        <taxon>Aestuariirhabdus</taxon>
    </lineage>
</organism>
<dbReference type="Pfam" id="PF13181">
    <property type="entry name" value="TPR_8"/>
    <property type="match status" value="1"/>
</dbReference>
<comment type="caution">
    <text evidence="3">The sequence shown here is derived from an EMBL/GenBank/DDBJ whole genome shotgun (WGS) entry which is preliminary data.</text>
</comment>
<keyword evidence="2" id="KW-0732">Signal</keyword>
<keyword evidence="4" id="KW-1185">Reference proteome</keyword>
<sequence length="1447" mass="165042">MGLMRRSPLGLLLLLGSLSALPVQAIQLDNEQAHLHLQWERTRDFFKRWEGLKQEGLNQQPLAGLLKGHTQRTERGRSLLHLPSTTFSLEELNAEWIRRATEAYQGGHWPQSRYAIAQLGVPLTETIEPQAMLLKGMLQIREKRYMDAAASLESVLKDPRLRIPVHYNLALARLLDDKAPPARALLEELLKTAASANPSAPHLHQARLLLAQLYLANGEVERSLKLLEQIPAGHRLSPLSIALRADAELARNDNNAALEALLKLSASTAAPLPAYQAKLQSMLNQLGAHNQAVAVGEQALPRMIERFASNHQLAQELASEAFYQQLLQRRSGDPRSQLLQQLSTDTGTLVNEIERLNSLKRLLESTLNMHPPYQALFDKGPIELGKRLNRYSELMPYPLYPVPPEAEGSTPEMQFFEQRLSELVGAPSPWGRRYNLLNQLLIWKHGDNPWLKNGQLDKHGADFELDQFLEERLIRVDALSADQIRASTEKMRQITRQAGKQPEKLDRLMEALKPHLQRALQKEAATWIRDAEEQLLWMATSTLPSPWLFEERSPQPAFQLHQGRLQPVQIEQPPMPDIRNAFAALKRLSEEALNRDIRLLATRYRADLSLASSVRKELFDGRDPAGLDGDFEEAIALYQQLLRENDPAVGLDEVLYQLAHAQDQLGQLEHSLASLQTLIDRFPSTERRDEVLFRLGELHFAMGDYERSIAFYQALVQGNNAFNDRARFKLGWAQFKEAQYSSALDHFFSLLAKYWPQKSEHEALLADLRRVIALSFSNLNGVASLDQYVERHGTGDYSQQVYIDLGDYYVEKSRYNDAADTFSRLLARFPNSPQAPYYQSRVVQAYVDGGFPSQSWPARERYTELFGIHSDYWRNADATRRELILTYLEPYLLDLAQRDHALAQKAGDPQLHRTTLARYDHFIEALPRSKHLANVWFMKAEALTEMERHEQAAAAYEKAAYDFPDYEQRQQAGYAALLAYQHLYRLSGEEQRTHWLQQEISQSLRFMEHYPQADADFKIRTKVAEDYRILGQHEAAIGLAHHLLQNPQQPPRQAALRLWRVIAHSSFDSALYAEAEQAYQQALEHEPADPEAKQFHLRIAESIYKRAESLQLQGDLSGAVEQFLRLGSVEPQASIRPQAEFDAATLQMRLKRWADAQATLEAFDTRYPQHPLRATLLEKLVLCYENTESWDKAAAALHAIYQREGGSVLGQDALWRSAALQEKAGNPKRAAEAYQGFIKRFPAPLERAMEARLQLANLARDHRIGSQRQYWLKQIISHQDKATAGTSERTRYLASAAALELARQELVSYGELSLSLPLEKSLARKQKRMESSIQWLTKTIDYGLDEHATEATVLIGNLYSDFAKALMQSERPKELDALQLEQYEILLEEQAIPFEDKAIALHQLNVDRIRDGVYTPWVAASLNKLRALMPSRFDKPEQVDTYVEQIN</sequence>
<dbReference type="Pfam" id="PF13432">
    <property type="entry name" value="TPR_16"/>
    <property type="match status" value="2"/>
</dbReference>
<dbReference type="SMART" id="SM00028">
    <property type="entry name" value="TPR"/>
    <property type="match status" value="6"/>
</dbReference>
<name>A0A3P3VU37_9GAMM</name>
<gene>
    <name evidence="3" type="ORF">D0544_03970</name>
</gene>
<dbReference type="SUPFAM" id="SSF48452">
    <property type="entry name" value="TPR-like"/>
    <property type="match status" value="4"/>
</dbReference>
<accession>A0A3P3VU37</accession>
<protein>
    <recommendedName>
        <fullName evidence="5">Outer membrane protein assembly factor BamD</fullName>
    </recommendedName>
</protein>
<reference evidence="3 4" key="2">
    <citation type="submission" date="2018-12" db="EMBL/GenBank/DDBJ databases">
        <title>Simiduia agarivorans gen. nov., sp. nov., a marine, agarolytic bacterium isolated from shallow coastal water from Keelung, Taiwan.</title>
        <authorList>
            <person name="Shieh W.Y."/>
        </authorList>
    </citation>
    <scope>NUCLEOTIDE SEQUENCE [LARGE SCALE GENOMIC DNA]</scope>
    <source>
        <strain evidence="3 4">GTF-13</strain>
    </source>
</reference>